<dbReference type="EMBL" id="WOWS01000001">
    <property type="protein sequence ID" value="MUU77295.1"/>
    <property type="molecule type" value="Genomic_DNA"/>
</dbReference>
<proteinExistence type="predicted"/>
<reference evidence="3 4" key="1">
    <citation type="submission" date="2019-12" db="EMBL/GenBank/DDBJ databases">
        <authorList>
            <person name="Li J."/>
        </authorList>
    </citation>
    <scope>NUCLEOTIDE SEQUENCE [LARGE SCALE GENOMIC DNA]</scope>
    <source>
        <strain evidence="3 4">HL2-2</strain>
    </source>
</reference>
<gene>
    <name evidence="3" type="ORF">GN138_02460</name>
</gene>
<evidence type="ECO:0000313" key="4">
    <source>
        <dbReference type="Proteomes" id="UP000478208"/>
    </source>
</evidence>
<dbReference type="RefSeq" id="WP_157361776.1">
    <property type="nucleotide sequence ID" value="NZ_WOWS01000001.1"/>
</dbReference>
<comment type="caution">
    <text evidence="3">The sequence shown here is derived from an EMBL/GenBank/DDBJ whole genome shotgun (WGS) entry which is preliminary data.</text>
</comment>
<feature type="compositionally biased region" description="Basic and acidic residues" evidence="1">
    <location>
        <begin position="765"/>
        <end position="781"/>
    </location>
</feature>
<keyword evidence="4" id="KW-1185">Reference proteome</keyword>
<sequence>MAFQKPSHTFTKIHLKALRTNRINILFLLSFTVFINTASLAQELPKPSVSIPAEKEKDTASIATDSILKPPINTKEIDSSKKDTIKKKELLTGIVKYKATDYVSMNQRKQKIYMYNEAVVTYEDMEITAGIIEIDYSKNLVYAGRIKDSTGYSQRPVFTQGENVIEPDSIVFNTETKKALVFNSRTEQQGFKVYSPITKKENDSVYFMKNGRFTTAESEEDPEYQFVASKMKLVPNKKVIVGPTYMEIYGVPTPIALPFAFFPMTKKQTSGIIFPSFGEDSGNDRGYFLQNGGYYFAISDYLDLAVLGDYYTNGSYGLRIENNYAVRYKYRGNVSFRYENLLNSERGFSDFSQSTIFNLRWSHSQDSKANPSSTFSASVNLGSSTYFQESINQLNQSSFLNNTLASSVSYSKTFDVEPQVNVSLTATHSQNTNTGDIDLTLPTLQASMGRVYPFAPKSGTKEGIIENINFQVTTRGEYNISTNDSIFGKSEMFDDAEIGMKHTIPLTTNFKVFDYFSVSANANLEENWTLKTVSKYYDQTEEEVVSIDQYGFDRFLTYNFGASVGTTIYGMYNFEKEGKDPKIQAIRHVMRPSLSYSITPAFDNYYETYEVIDADGTTSDVAYTRFENSLYGSPSNNFSSSIGLSVTNNLEAKVRAKDSTQTEPEKKFILNSFNFSTAYDLAADSLNISPVRVTGGTQILDNKMSINFGMTLNPYALDSNNNVINTFNINNGGSLFRLTSANMTMSYTLSNDSFTGDETAQSDASSKESARSGGRTDDLFGRSEDYANKRLSDDDKSKGDKEETNDFYNYKMPWSLRLAYSANYSNTTRQNEITSHSLMFSGDVDLSPRWSVGASSGYDFLNQGFTYTQLRFERDLLSWRMNFSWIPFSDNSSWNFFIGISSSMLSDLKYDKQRQADKTLGN</sequence>
<dbReference type="GO" id="GO:0009279">
    <property type="term" value="C:cell outer membrane"/>
    <property type="evidence" value="ECO:0007669"/>
    <property type="project" value="TreeGrafter"/>
</dbReference>
<dbReference type="InterPro" id="IPR045659">
    <property type="entry name" value="LptD_2"/>
</dbReference>
<dbReference type="PANTHER" id="PTHR30189:SF1">
    <property type="entry name" value="LPS-ASSEMBLY PROTEIN LPTD"/>
    <property type="match status" value="1"/>
</dbReference>
<feature type="region of interest" description="Disordered" evidence="1">
    <location>
        <begin position="754"/>
        <end position="781"/>
    </location>
</feature>
<feature type="domain" description="LPS-assembly protein LptD central" evidence="2">
    <location>
        <begin position="239"/>
        <end position="715"/>
    </location>
</feature>
<organism evidence="3 4">
    <name type="scientific">Winogradskyella endarachnes</name>
    <dbReference type="NCBI Taxonomy" id="2681965"/>
    <lineage>
        <taxon>Bacteria</taxon>
        <taxon>Pseudomonadati</taxon>
        <taxon>Bacteroidota</taxon>
        <taxon>Flavobacteriia</taxon>
        <taxon>Flavobacteriales</taxon>
        <taxon>Flavobacteriaceae</taxon>
        <taxon>Winogradskyella</taxon>
    </lineage>
</organism>
<accession>A0A6L6U547</accession>
<protein>
    <submittedName>
        <fullName evidence="3">LPS-assembly protein LptD</fullName>
    </submittedName>
</protein>
<name>A0A6L6U547_9FLAO</name>
<dbReference type="Pfam" id="PF19838">
    <property type="entry name" value="LptD_2"/>
    <property type="match status" value="1"/>
</dbReference>
<evidence type="ECO:0000313" key="3">
    <source>
        <dbReference type="EMBL" id="MUU77295.1"/>
    </source>
</evidence>
<dbReference type="AlphaFoldDB" id="A0A6L6U547"/>
<evidence type="ECO:0000256" key="1">
    <source>
        <dbReference type="SAM" id="MobiDB-lite"/>
    </source>
</evidence>
<dbReference type="GO" id="GO:1990351">
    <property type="term" value="C:transporter complex"/>
    <property type="evidence" value="ECO:0007669"/>
    <property type="project" value="TreeGrafter"/>
</dbReference>
<feature type="compositionally biased region" description="Polar residues" evidence="1">
    <location>
        <begin position="754"/>
        <end position="764"/>
    </location>
</feature>
<dbReference type="InterPro" id="IPR050218">
    <property type="entry name" value="LptD"/>
</dbReference>
<dbReference type="PANTHER" id="PTHR30189">
    <property type="entry name" value="LPS-ASSEMBLY PROTEIN"/>
    <property type="match status" value="1"/>
</dbReference>
<dbReference type="Proteomes" id="UP000478208">
    <property type="component" value="Unassembled WGS sequence"/>
</dbReference>
<evidence type="ECO:0000259" key="2">
    <source>
        <dbReference type="Pfam" id="PF19838"/>
    </source>
</evidence>